<evidence type="ECO:0000313" key="3">
    <source>
        <dbReference type="EMBL" id="ACB07647.1"/>
    </source>
</evidence>
<dbReference type="HOGENOM" id="CLU_573198_0_0_2"/>
<gene>
    <name evidence="3" type="ordered locus">Kcr_0901</name>
</gene>
<dbReference type="AlphaFoldDB" id="B1L5B8"/>
<proteinExistence type="predicted"/>
<reference evidence="3 4" key="1">
    <citation type="journal article" date="2008" name="Proc. Natl. Acad. Sci. U.S.A.">
        <title>A korarchaeal genome reveals new insights into the evolution of the Archaea.</title>
        <authorList>
            <person name="Elkins J.G."/>
            <person name="Podar M."/>
            <person name="Graham D.E."/>
            <person name="Makarova K.S."/>
            <person name="Wolf Y."/>
            <person name="Randau L."/>
            <person name="Hedlund B.P."/>
            <person name="Brochier-Armanet C."/>
            <person name="Kunin V."/>
            <person name="Anderson I."/>
            <person name="Lapidus A."/>
            <person name="Goltsman E."/>
            <person name="Barry K."/>
            <person name="Koonin E.V."/>
            <person name="Hugenholtz P."/>
            <person name="Kyrpides N."/>
            <person name="Wanner G."/>
            <person name="Richardson P."/>
            <person name="Keller M."/>
            <person name="Stetter K.O."/>
        </authorList>
    </citation>
    <scope>NUCLEOTIDE SEQUENCE [LARGE SCALE GENOMIC DNA]</scope>
    <source>
        <strain evidence="4">OPF8</strain>
    </source>
</reference>
<evidence type="ECO:0000256" key="2">
    <source>
        <dbReference type="SAM" id="Phobius"/>
    </source>
</evidence>
<dbReference type="KEGG" id="kcr:Kcr_0901"/>
<evidence type="ECO:0000256" key="1">
    <source>
        <dbReference type="SAM" id="Coils"/>
    </source>
</evidence>
<keyword evidence="1" id="KW-0175">Coiled coil</keyword>
<protein>
    <submittedName>
        <fullName evidence="3">Uncharacterized protein</fullName>
    </submittedName>
</protein>
<keyword evidence="2" id="KW-1133">Transmembrane helix</keyword>
<keyword evidence="2" id="KW-0812">Transmembrane</keyword>
<organism evidence="3 4">
    <name type="scientific">Korarchaeum cryptofilum (strain OPF8)</name>
    <dbReference type="NCBI Taxonomy" id="374847"/>
    <lineage>
        <taxon>Archaea</taxon>
        <taxon>Thermoproteota</taxon>
        <taxon>Candidatus Korarchaeia</taxon>
        <taxon>Candidatus Korarchaeales</taxon>
        <taxon>Candidatus Korarchaeaceae</taxon>
        <taxon>Candidatus Korarchaeum</taxon>
    </lineage>
</organism>
<feature type="coiled-coil region" evidence="1">
    <location>
        <begin position="395"/>
        <end position="429"/>
    </location>
</feature>
<name>B1L5B8_KORCO</name>
<dbReference type="SUPFAM" id="SSF52317">
    <property type="entry name" value="Class I glutamine amidotransferase-like"/>
    <property type="match status" value="1"/>
</dbReference>
<sequence>MNEGVYEAPSTFLLFLTRATKCPPVRGVEVILIMRERIVVLLALLILLAPVMAESQGSITVGFDKKHGLSSAKFPELKKLLESEGYIVKDVDTVSEDIDILVIVNQTAPLSEGEISQLDSYVRAGHSLLIVRNAVSAVFNAMSTDDPLCTIKVIGGCDPFEATVNSTYFKYSREVIVKGSSLSLSANLPRFLISKEVWIDRDKNGRFTETDPRQSNLVLMVGQNYGMGRVVVSSVDFFSGALLSQKDNKLFTKELFSWLSSPSLAKRKYEEVRSKLSSFVNMKGDLDRVGGDSSTLLNVASGINKSLESVKAMIDRGASEEALSQLEAIERKINDYMSFVSKLVVVETKLSQFASYLEETRKSEPNISLDKFYNEVSRLNSEKRAVYEKWSAGDLSGANQTANSILNSIENLSNEAKSYVTEQKEMIKRMEEEKQRNIMIAVIAVVIVVIAVAGFLIYKRRKEKEEVSIVIKPPTG</sequence>
<dbReference type="InParanoid" id="B1L5B8"/>
<dbReference type="eggNOG" id="arCOG01314">
    <property type="taxonomic scope" value="Archaea"/>
</dbReference>
<dbReference type="Proteomes" id="UP000001686">
    <property type="component" value="Chromosome"/>
</dbReference>
<dbReference type="EMBL" id="CP000968">
    <property type="protein sequence ID" value="ACB07647.1"/>
    <property type="molecule type" value="Genomic_DNA"/>
</dbReference>
<dbReference type="EnsemblBacteria" id="ACB07647">
    <property type="protein sequence ID" value="ACB07647"/>
    <property type="gene ID" value="Kcr_0901"/>
</dbReference>
<accession>B1L5B8</accession>
<keyword evidence="4" id="KW-1185">Reference proteome</keyword>
<evidence type="ECO:0000313" key="4">
    <source>
        <dbReference type="Proteomes" id="UP000001686"/>
    </source>
</evidence>
<keyword evidence="2" id="KW-0472">Membrane</keyword>
<dbReference type="InterPro" id="IPR029062">
    <property type="entry name" value="Class_I_gatase-like"/>
</dbReference>
<feature type="transmembrane region" description="Helical" evidence="2">
    <location>
        <begin position="438"/>
        <end position="458"/>
    </location>
</feature>